<keyword evidence="3" id="KW-1185">Reference proteome</keyword>
<feature type="transmembrane region" description="Helical" evidence="1">
    <location>
        <begin position="16"/>
        <end position="37"/>
    </location>
</feature>
<reference evidence="3" key="1">
    <citation type="submission" date="2014-09" db="EMBL/GenBank/DDBJ databases">
        <authorList>
            <person name="Sharma Rahul"/>
            <person name="Thines Marco"/>
        </authorList>
    </citation>
    <scope>NUCLEOTIDE SEQUENCE [LARGE SCALE GENOMIC DNA]</scope>
</reference>
<keyword evidence="1" id="KW-1133">Transmembrane helix</keyword>
<dbReference type="RefSeq" id="XP_024578780.1">
    <property type="nucleotide sequence ID" value="XM_024728288.1"/>
</dbReference>
<proteinExistence type="predicted"/>
<evidence type="ECO:0000313" key="2">
    <source>
        <dbReference type="EMBL" id="CEG42411.1"/>
    </source>
</evidence>
<dbReference type="Proteomes" id="UP000054928">
    <property type="component" value="Unassembled WGS sequence"/>
</dbReference>
<dbReference type="EMBL" id="CCYD01000645">
    <property type="protein sequence ID" value="CEG42411.1"/>
    <property type="molecule type" value="Genomic_DNA"/>
</dbReference>
<evidence type="ECO:0000313" key="3">
    <source>
        <dbReference type="Proteomes" id="UP000054928"/>
    </source>
</evidence>
<protein>
    <submittedName>
        <fullName evidence="2">Uncharacterized protein</fullName>
    </submittedName>
</protein>
<keyword evidence="1" id="KW-0812">Transmembrane</keyword>
<dbReference type="GeneID" id="36407744"/>
<sequence>MQVEYLFALTLNTTEIGYGVVLLLTWPIVNVGMPIHLRLAKQKERNDSQKVSFREAQCDISTKLLQEAHSCEYQLAEKPQVFELSNAVARSCPKMYNNWGQKCSHFHVC</sequence>
<dbReference type="AlphaFoldDB" id="A0A0N7L5U0"/>
<evidence type="ECO:0000256" key="1">
    <source>
        <dbReference type="SAM" id="Phobius"/>
    </source>
</evidence>
<name>A0A0N7L5U0_PLAHL</name>
<organism evidence="2 3">
    <name type="scientific">Plasmopara halstedii</name>
    <name type="common">Downy mildew of sunflower</name>
    <dbReference type="NCBI Taxonomy" id="4781"/>
    <lineage>
        <taxon>Eukaryota</taxon>
        <taxon>Sar</taxon>
        <taxon>Stramenopiles</taxon>
        <taxon>Oomycota</taxon>
        <taxon>Peronosporomycetes</taxon>
        <taxon>Peronosporales</taxon>
        <taxon>Peronosporaceae</taxon>
        <taxon>Plasmopara</taxon>
    </lineage>
</organism>
<keyword evidence="1" id="KW-0472">Membrane</keyword>
<accession>A0A0N7L5U0</accession>